<comment type="caution">
    <text evidence="2">The sequence shown here is derived from an EMBL/GenBank/DDBJ whole genome shotgun (WGS) entry which is preliminary data.</text>
</comment>
<reference evidence="2" key="1">
    <citation type="submission" date="2021-04" db="EMBL/GenBank/DDBJ databases">
        <authorList>
            <consortium name="Molecular Ecology Group"/>
        </authorList>
    </citation>
    <scope>NUCLEOTIDE SEQUENCE</scope>
</reference>
<dbReference type="GO" id="GO:0016829">
    <property type="term" value="F:lyase activity"/>
    <property type="evidence" value="ECO:0007669"/>
    <property type="project" value="InterPro"/>
</dbReference>
<protein>
    <recommendedName>
        <fullName evidence="4">Secreted protein</fullName>
    </recommendedName>
</protein>
<evidence type="ECO:0000313" key="2">
    <source>
        <dbReference type="EMBL" id="CAG5124705.1"/>
    </source>
</evidence>
<sequence length="217" mass="24141">MIAWTSVCLLCLAWTLWLDPSHAADVREDFLEELSGVFTDASQIQDGDTNRDVLEFRIRRVDVPALQPALALYFVELIKGQPFRRTVLGVSPAVGKKLLVVQYNISESKYPSSKELGPADLSTLTLDDLETRPQCNAIFQLLIPTVYSGNWADCRHLVEGEHPLYLFTITCKGINLEPPVGAAEKSAIVPYELKRVVDSPQLTNKRPADVSPCDSQQ</sequence>
<dbReference type="InterPro" id="IPR010404">
    <property type="entry name" value="CpcT/CpeT"/>
</dbReference>
<dbReference type="InterPro" id="IPR038672">
    <property type="entry name" value="CpcT/CpeT_sf"/>
</dbReference>
<evidence type="ECO:0000256" key="1">
    <source>
        <dbReference type="SAM" id="SignalP"/>
    </source>
</evidence>
<evidence type="ECO:0008006" key="4">
    <source>
        <dbReference type="Google" id="ProtNLM"/>
    </source>
</evidence>
<evidence type="ECO:0000313" key="3">
    <source>
        <dbReference type="Proteomes" id="UP000678393"/>
    </source>
</evidence>
<dbReference type="Proteomes" id="UP000678393">
    <property type="component" value="Unassembled WGS sequence"/>
</dbReference>
<dbReference type="EMBL" id="CAJHNH020001853">
    <property type="protein sequence ID" value="CAG5124705.1"/>
    <property type="molecule type" value="Genomic_DNA"/>
</dbReference>
<accession>A0A8S3ZA03</accession>
<gene>
    <name evidence="2" type="ORF">CUNI_LOCUS10263</name>
</gene>
<feature type="signal peptide" evidence="1">
    <location>
        <begin position="1"/>
        <end position="23"/>
    </location>
</feature>
<dbReference type="Gene3D" id="2.40.128.590">
    <property type="entry name" value="CpcT/CpeT domain"/>
    <property type="match status" value="1"/>
</dbReference>
<dbReference type="Pfam" id="PF06206">
    <property type="entry name" value="CpeT"/>
    <property type="match status" value="1"/>
</dbReference>
<dbReference type="AlphaFoldDB" id="A0A8S3ZA03"/>
<keyword evidence="1" id="KW-0732">Signal</keyword>
<organism evidence="2 3">
    <name type="scientific">Candidula unifasciata</name>
    <dbReference type="NCBI Taxonomy" id="100452"/>
    <lineage>
        <taxon>Eukaryota</taxon>
        <taxon>Metazoa</taxon>
        <taxon>Spiralia</taxon>
        <taxon>Lophotrochozoa</taxon>
        <taxon>Mollusca</taxon>
        <taxon>Gastropoda</taxon>
        <taxon>Heterobranchia</taxon>
        <taxon>Euthyneura</taxon>
        <taxon>Panpulmonata</taxon>
        <taxon>Eupulmonata</taxon>
        <taxon>Stylommatophora</taxon>
        <taxon>Helicina</taxon>
        <taxon>Helicoidea</taxon>
        <taxon>Geomitridae</taxon>
        <taxon>Candidula</taxon>
    </lineage>
</organism>
<keyword evidence="3" id="KW-1185">Reference proteome</keyword>
<name>A0A8S3ZA03_9EUPU</name>
<feature type="chain" id="PRO_5035845574" description="Secreted protein" evidence="1">
    <location>
        <begin position="24"/>
        <end position="217"/>
    </location>
</feature>
<proteinExistence type="predicted"/>